<dbReference type="RefSeq" id="WP_188367230.1">
    <property type="nucleotide sequence ID" value="NZ_BMDT01000003.1"/>
</dbReference>
<dbReference type="InterPro" id="IPR036111">
    <property type="entry name" value="Mal/L-sulfo/L-lacto_DH-like_sf"/>
</dbReference>
<reference evidence="3" key="2">
    <citation type="submission" date="2020-09" db="EMBL/GenBank/DDBJ databases">
        <authorList>
            <person name="Sun Q."/>
            <person name="Sedlacek I."/>
        </authorList>
    </citation>
    <scope>NUCLEOTIDE SEQUENCE</scope>
    <source>
        <strain evidence="3">CCM 8433</strain>
    </source>
</reference>
<keyword evidence="2" id="KW-0560">Oxidoreductase</keyword>
<comment type="caution">
    <text evidence="3">The sequence shown here is derived from an EMBL/GenBank/DDBJ whole genome shotgun (WGS) entry which is preliminary data.</text>
</comment>
<evidence type="ECO:0000313" key="4">
    <source>
        <dbReference type="Proteomes" id="UP000622610"/>
    </source>
</evidence>
<evidence type="ECO:0000256" key="2">
    <source>
        <dbReference type="ARBA" id="ARBA00023002"/>
    </source>
</evidence>
<dbReference type="Pfam" id="PF02615">
    <property type="entry name" value="Ldh_2"/>
    <property type="match status" value="1"/>
</dbReference>
<reference evidence="3" key="1">
    <citation type="journal article" date="2014" name="Int. J. Syst. Evol. Microbiol.">
        <title>Complete genome sequence of Corynebacterium casei LMG S-19264T (=DSM 44701T), isolated from a smear-ripened cheese.</title>
        <authorList>
            <consortium name="US DOE Joint Genome Institute (JGI-PGF)"/>
            <person name="Walter F."/>
            <person name="Albersmeier A."/>
            <person name="Kalinowski J."/>
            <person name="Ruckert C."/>
        </authorList>
    </citation>
    <scope>NUCLEOTIDE SEQUENCE</scope>
    <source>
        <strain evidence="3">CCM 8433</strain>
    </source>
</reference>
<dbReference type="Gene3D" id="1.10.1530.10">
    <property type="match status" value="1"/>
</dbReference>
<dbReference type="InterPro" id="IPR043144">
    <property type="entry name" value="Mal/L-sulf/L-lact_DH-like_ah"/>
</dbReference>
<dbReference type="AlphaFoldDB" id="A0A917N637"/>
<proteinExistence type="inferred from homology"/>
<dbReference type="EMBL" id="BMDT01000003">
    <property type="protein sequence ID" value="GGI65392.1"/>
    <property type="molecule type" value="Genomic_DNA"/>
</dbReference>
<protein>
    <submittedName>
        <fullName evidence="3">Ureidoglycolate dehydrogenase</fullName>
    </submittedName>
</protein>
<keyword evidence="4" id="KW-1185">Reference proteome</keyword>
<sequence>MHETDITVVQPERLHDLIKNKLMKAGLPEVHAEETARHLVFADASGIHSHGAVRVDYYAERIAKGGTTLDPKITFEKTGPSTGIVHGDNGMGQYVCDQALNYALEMVEESGLAFVGVSRTGHSGALSYYVKKAAEKGYVALSMCQSDPMVVPFGGSENYFGTNPIAFAVPSEDDTPVVFDMATTVQAWGKILDARSKQKEIPSTWAVDKEGNPTTDPNAVQGLLPIAGPKGYGLMMMVDVLAGSLLGLPFGKSVSSMYDDLTAKRNLGQMYLLIDPARFTDPKEFTKNISKMVKELHEIKPAQGFDQVYYPGELGKIIHDKYMAEGIPVATPILEYLESDTVHFDQYGGKGAFAK</sequence>
<evidence type="ECO:0000313" key="3">
    <source>
        <dbReference type="EMBL" id="GGI65392.1"/>
    </source>
</evidence>
<dbReference type="InterPro" id="IPR017590">
    <property type="entry name" value="Ureidoglycolate_dehydrogenase"/>
</dbReference>
<dbReference type="GO" id="GO:0016491">
    <property type="term" value="F:oxidoreductase activity"/>
    <property type="evidence" value="ECO:0007669"/>
    <property type="project" value="UniProtKB-KW"/>
</dbReference>
<dbReference type="Gene3D" id="3.30.1370.60">
    <property type="entry name" value="Hypothetical oxidoreductase yiak, domain 2"/>
    <property type="match status" value="1"/>
</dbReference>
<dbReference type="InterPro" id="IPR003767">
    <property type="entry name" value="Malate/L-lactate_DH-like"/>
</dbReference>
<dbReference type="InterPro" id="IPR043143">
    <property type="entry name" value="Mal/L-sulf/L-lact_DH-like_NADP"/>
</dbReference>
<organism evidence="3 4">
    <name type="scientific">Enterococcus alcedinis</name>
    <dbReference type="NCBI Taxonomy" id="1274384"/>
    <lineage>
        <taxon>Bacteria</taxon>
        <taxon>Bacillati</taxon>
        <taxon>Bacillota</taxon>
        <taxon>Bacilli</taxon>
        <taxon>Lactobacillales</taxon>
        <taxon>Enterococcaceae</taxon>
        <taxon>Enterococcus</taxon>
    </lineage>
</organism>
<dbReference type="NCBIfam" id="TIGR03175">
    <property type="entry name" value="AllD"/>
    <property type="match status" value="1"/>
</dbReference>
<dbReference type="PANTHER" id="PTHR11091">
    <property type="entry name" value="OXIDOREDUCTASE-RELATED"/>
    <property type="match status" value="1"/>
</dbReference>
<comment type="similarity">
    <text evidence="1">Belongs to the LDH2/MDH2 oxidoreductase family.</text>
</comment>
<dbReference type="PANTHER" id="PTHR11091:SF0">
    <property type="entry name" value="MALATE DEHYDROGENASE"/>
    <property type="match status" value="1"/>
</dbReference>
<name>A0A917N637_9ENTE</name>
<dbReference type="Proteomes" id="UP000622610">
    <property type="component" value="Unassembled WGS sequence"/>
</dbReference>
<dbReference type="SUPFAM" id="SSF89733">
    <property type="entry name" value="L-sulfolactate dehydrogenase-like"/>
    <property type="match status" value="1"/>
</dbReference>
<dbReference type="NCBIfam" id="NF011599">
    <property type="entry name" value="PRK15025.1"/>
    <property type="match status" value="1"/>
</dbReference>
<accession>A0A917N637</accession>
<gene>
    <name evidence="3" type="primary">allD</name>
    <name evidence="3" type="ORF">GCM10011482_10460</name>
</gene>
<evidence type="ECO:0000256" key="1">
    <source>
        <dbReference type="ARBA" id="ARBA00006056"/>
    </source>
</evidence>